<dbReference type="RefSeq" id="WP_042210348.1">
    <property type="nucleotide sequence ID" value="NZ_CP009285.1"/>
</dbReference>
<proteinExistence type="predicted"/>
<gene>
    <name evidence="2" type="ORF">PBOR_02890</name>
</gene>
<dbReference type="HOGENOM" id="CLU_026126_9_3_9"/>
<feature type="domain" description="Glutaredoxin" evidence="1">
    <location>
        <begin position="5"/>
        <end position="61"/>
    </location>
</feature>
<dbReference type="InterPro" id="IPR051548">
    <property type="entry name" value="Grx-like_ET"/>
</dbReference>
<dbReference type="EMBL" id="CP009285">
    <property type="protein sequence ID" value="AIQ56025.1"/>
    <property type="molecule type" value="Genomic_DNA"/>
</dbReference>
<dbReference type="PANTHER" id="PTHR34386:SF1">
    <property type="entry name" value="GLUTAREDOXIN-LIKE PROTEIN NRDH"/>
    <property type="match status" value="1"/>
</dbReference>
<evidence type="ECO:0000313" key="3">
    <source>
        <dbReference type="Proteomes" id="UP000029518"/>
    </source>
</evidence>
<evidence type="ECO:0000259" key="1">
    <source>
        <dbReference type="Pfam" id="PF00462"/>
    </source>
</evidence>
<dbReference type="SUPFAM" id="SSF52833">
    <property type="entry name" value="Thioredoxin-like"/>
    <property type="match status" value="1"/>
</dbReference>
<dbReference type="GO" id="GO:0045454">
    <property type="term" value="P:cell redox homeostasis"/>
    <property type="evidence" value="ECO:0007669"/>
    <property type="project" value="TreeGrafter"/>
</dbReference>
<organism evidence="2 3">
    <name type="scientific">Paenibacillus borealis</name>
    <dbReference type="NCBI Taxonomy" id="160799"/>
    <lineage>
        <taxon>Bacteria</taxon>
        <taxon>Bacillati</taxon>
        <taxon>Bacillota</taxon>
        <taxon>Bacilli</taxon>
        <taxon>Bacillales</taxon>
        <taxon>Paenibacillaceae</taxon>
        <taxon>Paenibacillus</taxon>
    </lineage>
</organism>
<keyword evidence="3" id="KW-1185">Reference proteome</keyword>
<sequence length="80" mass="8763">MSKNIIIYSTSGCSDCNQVKQLLESKGIAFEVRDVMTSTVYQEEVEKLGFMGVPVTVAGNRAVKGFNLPELQELIEAAVH</sequence>
<dbReference type="InterPro" id="IPR002109">
    <property type="entry name" value="Glutaredoxin"/>
</dbReference>
<protein>
    <submittedName>
        <fullName evidence="2">Glutaredoxin</fullName>
    </submittedName>
</protein>
<name>A0A089L7I1_PAEBO</name>
<dbReference type="Gene3D" id="3.40.30.10">
    <property type="entry name" value="Glutaredoxin"/>
    <property type="match status" value="1"/>
</dbReference>
<dbReference type="OrthoDB" id="9795531at2"/>
<dbReference type="GO" id="GO:0009055">
    <property type="term" value="F:electron transfer activity"/>
    <property type="evidence" value="ECO:0007669"/>
    <property type="project" value="TreeGrafter"/>
</dbReference>
<dbReference type="CDD" id="cd02976">
    <property type="entry name" value="NrdH"/>
    <property type="match status" value="1"/>
</dbReference>
<reference evidence="2" key="1">
    <citation type="submission" date="2014-08" db="EMBL/GenBank/DDBJ databases">
        <title>Comparative genomics of the Paenibacillus odorifer group.</title>
        <authorList>
            <person name="den Bakker H.C."/>
            <person name="Tsai Y.-C.Y.-C."/>
            <person name="Martin N."/>
            <person name="Korlach J."/>
            <person name="Wiedmann M."/>
        </authorList>
    </citation>
    <scope>NUCLEOTIDE SEQUENCE [LARGE SCALE GENOMIC DNA]</scope>
    <source>
        <strain evidence="2">DSM 13188</strain>
    </source>
</reference>
<dbReference type="PANTHER" id="PTHR34386">
    <property type="entry name" value="GLUTAREDOXIN"/>
    <property type="match status" value="1"/>
</dbReference>
<evidence type="ECO:0000313" key="2">
    <source>
        <dbReference type="EMBL" id="AIQ56025.1"/>
    </source>
</evidence>
<dbReference type="Pfam" id="PF00462">
    <property type="entry name" value="Glutaredoxin"/>
    <property type="match status" value="1"/>
</dbReference>
<dbReference type="AlphaFoldDB" id="A0A089L7I1"/>
<dbReference type="PROSITE" id="PS51354">
    <property type="entry name" value="GLUTAREDOXIN_2"/>
    <property type="match status" value="1"/>
</dbReference>
<dbReference type="Proteomes" id="UP000029518">
    <property type="component" value="Chromosome"/>
</dbReference>
<dbReference type="KEGG" id="pbd:PBOR_02890"/>
<dbReference type="InterPro" id="IPR036249">
    <property type="entry name" value="Thioredoxin-like_sf"/>
</dbReference>
<accession>A0A089L7I1</accession>